<protein>
    <submittedName>
        <fullName evidence="1">Uncharacterized protein</fullName>
    </submittedName>
</protein>
<organism evidence="1 2">
    <name type="scientific">Sphingobacterium suaedae</name>
    <dbReference type="NCBI Taxonomy" id="1686402"/>
    <lineage>
        <taxon>Bacteria</taxon>
        <taxon>Pseudomonadati</taxon>
        <taxon>Bacteroidota</taxon>
        <taxon>Sphingobacteriia</taxon>
        <taxon>Sphingobacteriales</taxon>
        <taxon>Sphingobacteriaceae</taxon>
        <taxon>Sphingobacterium</taxon>
    </lineage>
</organism>
<reference evidence="2" key="1">
    <citation type="journal article" date="2019" name="Int. J. Syst. Evol. Microbiol.">
        <title>The Global Catalogue of Microorganisms (GCM) 10K type strain sequencing project: providing services to taxonomists for standard genome sequencing and annotation.</title>
        <authorList>
            <consortium name="The Broad Institute Genomics Platform"/>
            <consortium name="The Broad Institute Genome Sequencing Center for Infectious Disease"/>
            <person name="Wu L."/>
            <person name="Ma J."/>
        </authorList>
    </citation>
    <scope>NUCLEOTIDE SEQUENCE [LARGE SCALE GENOMIC DNA]</scope>
    <source>
        <strain evidence="2">KCTC 42662</strain>
    </source>
</reference>
<keyword evidence="2" id="KW-1185">Reference proteome</keyword>
<dbReference type="EMBL" id="JBHULR010000002">
    <property type="protein sequence ID" value="MFD2546652.1"/>
    <property type="molecule type" value="Genomic_DNA"/>
</dbReference>
<gene>
    <name evidence="1" type="ORF">ACFSR5_03215</name>
</gene>
<name>A0ABW5KCJ3_9SPHI</name>
<dbReference type="RefSeq" id="WP_380900650.1">
    <property type="nucleotide sequence ID" value="NZ_JBHUEG010000003.1"/>
</dbReference>
<accession>A0ABW5KCJ3</accession>
<sequence length="61" mass="6960">PIGYSLRYMIIFLKNSYRLRIALRLFFPGFNARRTIVFVSLDSLGTAKVKGFSGSAKFILK</sequence>
<comment type="caution">
    <text evidence="1">The sequence shown here is derived from an EMBL/GenBank/DDBJ whole genome shotgun (WGS) entry which is preliminary data.</text>
</comment>
<proteinExistence type="predicted"/>
<evidence type="ECO:0000313" key="1">
    <source>
        <dbReference type="EMBL" id="MFD2546652.1"/>
    </source>
</evidence>
<dbReference type="Proteomes" id="UP001597545">
    <property type="component" value="Unassembled WGS sequence"/>
</dbReference>
<feature type="non-terminal residue" evidence="1">
    <location>
        <position position="1"/>
    </location>
</feature>
<evidence type="ECO:0000313" key="2">
    <source>
        <dbReference type="Proteomes" id="UP001597545"/>
    </source>
</evidence>